<keyword evidence="10" id="KW-1133">Transmembrane helix</keyword>
<comment type="function">
    <text evidence="1">Antenna complexes are light-harvesting systems, which transfer the excitation energy to the reaction centers.</text>
</comment>
<dbReference type="EMBL" id="CP020372">
    <property type="protein sequence ID" value="AUB85382.1"/>
    <property type="molecule type" value="Genomic_DNA"/>
</dbReference>
<keyword evidence="15" id="KW-0614">Plasmid</keyword>
<dbReference type="PRINTS" id="PR00673">
    <property type="entry name" value="LIGHTHARVSTA"/>
</dbReference>
<keyword evidence="7" id="KW-0479">Metal-binding</keyword>
<dbReference type="NCBIfam" id="NF040861">
    <property type="entry name" value="pufA_517_ASD"/>
    <property type="match status" value="1"/>
</dbReference>
<evidence type="ECO:0000256" key="10">
    <source>
        <dbReference type="ARBA" id="ARBA00022989"/>
    </source>
</evidence>
<evidence type="ECO:0000256" key="6">
    <source>
        <dbReference type="ARBA" id="ARBA00022692"/>
    </source>
</evidence>
<keyword evidence="5" id="KW-0042">Antenna complex</keyword>
<gene>
    <name evidence="15" type="ORF">THSYN_31145</name>
</gene>
<keyword evidence="9" id="KW-0076">Bacteriochlorophyll</keyword>
<dbReference type="Gene3D" id="4.10.220.20">
    <property type="entry name" value="Light-harvesting complex"/>
    <property type="match status" value="1"/>
</dbReference>
<feature type="domain" description="Antenna complex alpha/beta subunit" evidence="14">
    <location>
        <begin position="1"/>
        <end position="41"/>
    </location>
</feature>
<evidence type="ECO:0000259" key="14">
    <source>
        <dbReference type="Pfam" id="PF00556"/>
    </source>
</evidence>
<dbReference type="Proteomes" id="UP000232638">
    <property type="component" value="Plasmid pTs485"/>
</dbReference>
<evidence type="ECO:0000256" key="8">
    <source>
        <dbReference type="ARBA" id="ARBA00022842"/>
    </source>
</evidence>
<keyword evidence="16" id="KW-1185">Reference proteome</keyword>
<evidence type="ECO:0000256" key="2">
    <source>
        <dbReference type="ARBA" id="ARBA00004401"/>
    </source>
</evidence>
<evidence type="ECO:0000256" key="1">
    <source>
        <dbReference type="ARBA" id="ARBA00002455"/>
    </source>
</evidence>
<dbReference type="RefSeq" id="WP_100923009.1">
    <property type="nucleotide sequence ID" value="NZ_CP020372.1"/>
</dbReference>
<keyword evidence="12" id="KW-0472">Membrane</keyword>
<dbReference type="Pfam" id="PF00556">
    <property type="entry name" value="LHC"/>
    <property type="match status" value="1"/>
</dbReference>
<dbReference type="InterPro" id="IPR018332">
    <property type="entry name" value="Antenna_alpha"/>
</dbReference>
<evidence type="ECO:0000313" key="15">
    <source>
        <dbReference type="EMBL" id="AUB85382.1"/>
    </source>
</evidence>
<dbReference type="GO" id="GO:0005886">
    <property type="term" value="C:plasma membrane"/>
    <property type="evidence" value="ECO:0007669"/>
    <property type="project" value="UniProtKB-SubCell"/>
</dbReference>
<name>A0A2K8UIN0_9GAMM</name>
<dbReference type="SUPFAM" id="SSF56918">
    <property type="entry name" value="Light-harvesting complex subunits"/>
    <property type="match status" value="1"/>
</dbReference>
<dbReference type="InterPro" id="IPR035889">
    <property type="entry name" value="Light-harvesting_complex"/>
</dbReference>
<evidence type="ECO:0000256" key="11">
    <source>
        <dbReference type="ARBA" id="ARBA00022991"/>
    </source>
</evidence>
<keyword evidence="8" id="KW-0460">Magnesium</keyword>
<dbReference type="AlphaFoldDB" id="A0A2K8UIN0"/>
<dbReference type="InterPro" id="IPR002361">
    <property type="entry name" value="Antenna_alpha_CS"/>
</dbReference>
<comment type="subcellular location">
    <subcellularLocation>
        <location evidence="2">Cell membrane</location>
        <topology evidence="2">Single-pass type II membrane protein</topology>
    </subcellularLocation>
</comment>
<dbReference type="GO" id="GO:0019866">
    <property type="term" value="C:organelle inner membrane"/>
    <property type="evidence" value="ECO:0007669"/>
    <property type="project" value="InterPro"/>
</dbReference>
<accession>A0A2K8UIN0</accession>
<dbReference type="PROSITE" id="PS00968">
    <property type="entry name" value="ANTENNA_COMP_ALPHA"/>
    <property type="match status" value="1"/>
</dbReference>
<keyword evidence="3" id="KW-1003">Cell membrane</keyword>
<dbReference type="GO" id="GO:0030077">
    <property type="term" value="C:plasma membrane light-harvesting complex"/>
    <property type="evidence" value="ECO:0007669"/>
    <property type="project" value="InterPro"/>
</dbReference>
<dbReference type="GO" id="GO:0019684">
    <property type="term" value="P:photosynthesis, light reaction"/>
    <property type="evidence" value="ECO:0007669"/>
    <property type="project" value="InterPro"/>
</dbReference>
<evidence type="ECO:0000256" key="4">
    <source>
        <dbReference type="ARBA" id="ARBA00022494"/>
    </source>
</evidence>
<sequence length="76" mass="8155">MHKIWLIFDPRRSLIALFGSLAVLALLIHLILLSTANFNWLDTAYAKAPISRPARVAVVKAAAPVAAPAPAAVIKK</sequence>
<organism evidence="15 16">
    <name type="scientific">Candidatus Thiodictyon syntrophicum</name>
    <dbReference type="NCBI Taxonomy" id="1166950"/>
    <lineage>
        <taxon>Bacteria</taxon>
        <taxon>Pseudomonadati</taxon>
        <taxon>Pseudomonadota</taxon>
        <taxon>Gammaproteobacteria</taxon>
        <taxon>Chromatiales</taxon>
        <taxon>Chromatiaceae</taxon>
        <taxon>Thiodictyon</taxon>
    </lineage>
</organism>
<dbReference type="GO" id="GO:0042314">
    <property type="term" value="F:bacteriochlorophyll binding"/>
    <property type="evidence" value="ECO:0007669"/>
    <property type="project" value="UniProtKB-KW"/>
</dbReference>
<keyword evidence="11" id="KW-0157">Chromophore</keyword>
<reference evidence="15 16" key="1">
    <citation type="submission" date="2017-03" db="EMBL/GenBank/DDBJ databases">
        <title>Complete genome sequence of Candidatus 'Thiodictyon syntrophicum' sp. nov. strain Cad16T, a photolithoautotroph purple sulfur bacterium isolated from an alpine meromictic lake.</title>
        <authorList>
            <person name="Luedin S.M."/>
            <person name="Pothier J.F."/>
            <person name="Danza F."/>
            <person name="Storelli N."/>
            <person name="Wittwer M."/>
            <person name="Tonolla M."/>
        </authorList>
    </citation>
    <scope>NUCLEOTIDE SEQUENCE [LARGE SCALE GENOMIC DNA]</scope>
    <source>
        <strain evidence="15 16">Cad16T</strain>
        <plasmid evidence="16">Plasmid pts485</plasmid>
    </source>
</reference>
<keyword evidence="6" id="KW-0812">Transmembrane</keyword>
<evidence type="ECO:0000256" key="13">
    <source>
        <dbReference type="ARBA" id="ARBA00023243"/>
    </source>
</evidence>
<evidence type="ECO:0000256" key="9">
    <source>
        <dbReference type="ARBA" id="ARBA00022956"/>
    </source>
</evidence>
<evidence type="ECO:0000256" key="5">
    <source>
        <dbReference type="ARBA" id="ARBA00022549"/>
    </source>
</evidence>
<evidence type="ECO:0000256" key="7">
    <source>
        <dbReference type="ARBA" id="ARBA00022723"/>
    </source>
</evidence>
<dbReference type="GO" id="GO:0046872">
    <property type="term" value="F:metal ion binding"/>
    <property type="evidence" value="ECO:0007669"/>
    <property type="project" value="UniProtKB-KW"/>
</dbReference>
<geneLocation type="plasmid" evidence="16">
    <name>pts485</name>
</geneLocation>
<evidence type="ECO:0000256" key="12">
    <source>
        <dbReference type="ARBA" id="ARBA00023136"/>
    </source>
</evidence>
<dbReference type="InterPro" id="IPR000066">
    <property type="entry name" value="Antenna_a/b"/>
</dbReference>
<protein>
    <submittedName>
        <fullName evidence="15">Light-harvesting protein</fullName>
    </submittedName>
</protein>
<keyword evidence="4" id="KW-0148">Chlorophyll</keyword>
<keyword evidence="13" id="KW-0437">Light-harvesting polypeptide</keyword>
<evidence type="ECO:0000313" key="16">
    <source>
        <dbReference type="Proteomes" id="UP000232638"/>
    </source>
</evidence>
<proteinExistence type="predicted"/>
<evidence type="ECO:0000256" key="3">
    <source>
        <dbReference type="ARBA" id="ARBA00022475"/>
    </source>
</evidence>
<dbReference type="KEGG" id="tsy:THSYN_31145"/>